<dbReference type="Proteomes" id="UP001346149">
    <property type="component" value="Unassembled WGS sequence"/>
</dbReference>
<dbReference type="GO" id="GO:0005737">
    <property type="term" value="C:cytoplasm"/>
    <property type="evidence" value="ECO:0007669"/>
    <property type="project" value="InterPro"/>
</dbReference>
<sequence>MAACVETSRTDARQAPLEMETPPISSCDYDYDQQSKIARFCRPSPCNRASMEIPISCRTVMKPGSRRFPEIPARDNVWEKIREEAKMTSGQEPILSNYYQTVILSHDSFSSALANNLALRLGSSMSFSSAALYDLFKGVLAEDKGIVESAEEDMRAVMERDPACTGYLQCFLNFKGFLACQAHRVAHRLWSQGRRTLAQVVQSRVSEVFAMDIHPGARIGRGVFFDHATGVVIGEAAVVGDGVSILHKVTLGGTGKATGDRHPKIGDGVLIEVGTSVLGNIRVGEGAKIRAGSVVLKEVPPSSSAAGNPARLVGEEDNPVMLNRIPNLSMDHKWHVAEWSDYVI</sequence>
<evidence type="ECO:0000313" key="9">
    <source>
        <dbReference type="Proteomes" id="UP001346149"/>
    </source>
</evidence>
<dbReference type="GO" id="GO:0006535">
    <property type="term" value="P:cysteine biosynthetic process from serine"/>
    <property type="evidence" value="ECO:0007669"/>
    <property type="project" value="InterPro"/>
</dbReference>
<dbReference type="Gene3D" id="1.10.3130.10">
    <property type="entry name" value="serine acetyltransferase, domain 1"/>
    <property type="match status" value="1"/>
</dbReference>
<keyword evidence="5" id="KW-0808">Transferase</keyword>
<dbReference type="Pfam" id="PF00132">
    <property type="entry name" value="Hexapep"/>
    <property type="match status" value="1"/>
</dbReference>
<dbReference type="InterPro" id="IPR001451">
    <property type="entry name" value="Hexapep"/>
</dbReference>
<dbReference type="Pfam" id="PF06426">
    <property type="entry name" value="SATase_N"/>
    <property type="match status" value="1"/>
</dbReference>
<reference evidence="8 9" key="1">
    <citation type="journal article" date="2023" name="Hortic Res">
        <title>Pangenome of water caltrop reveals structural variations and asymmetric subgenome divergence after allopolyploidization.</title>
        <authorList>
            <person name="Zhang X."/>
            <person name="Chen Y."/>
            <person name="Wang L."/>
            <person name="Yuan Y."/>
            <person name="Fang M."/>
            <person name="Shi L."/>
            <person name="Lu R."/>
            <person name="Comes H.P."/>
            <person name="Ma Y."/>
            <person name="Chen Y."/>
            <person name="Huang G."/>
            <person name="Zhou Y."/>
            <person name="Zheng Z."/>
            <person name="Qiu Y."/>
        </authorList>
    </citation>
    <scope>NUCLEOTIDE SEQUENCE [LARGE SCALE GENOMIC DNA]</scope>
    <source>
        <strain evidence="8">F231</strain>
    </source>
</reference>
<dbReference type="NCBIfam" id="NF041874">
    <property type="entry name" value="EPS_EpsC"/>
    <property type="match status" value="1"/>
</dbReference>
<evidence type="ECO:0000313" key="8">
    <source>
        <dbReference type="EMBL" id="KAK4795046.1"/>
    </source>
</evidence>
<keyword evidence="6" id="KW-0012">Acyltransferase</keyword>
<evidence type="ECO:0000256" key="6">
    <source>
        <dbReference type="ARBA" id="ARBA00023315"/>
    </source>
</evidence>
<evidence type="ECO:0000259" key="7">
    <source>
        <dbReference type="SMART" id="SM00971"/>
    </source>
</evidence>
<dbReference type="InterPro" id="IPR053376">
    <property type="entry name" value="Serine_acetyltransferase"/>
</dbReference>
<comment type="pathway">
    <text evidence="1">Amino-acid biosynthesis; L-cysteine biosynthesis; L-cysteine from L-serine: step 1/2.</text>
</comment>
<proteinExistence type="inferred from homology"/>
<dbReference type="NCBIfam" id="TIGR01172">
    <property type="entry name" value="cysE"/>
    <property type="match status" value="1"/>
</dbReference>
<gene>
    <name evidence="8" type="ORF">SAY86_013040</name>
</gene>
<dbReference type="InterPro" id="IPR010493">
    <property type="entry name" value="Ser_AcTrfase_N"/>
</dbReference>
<evidence type="ECO:0000256" key="5">
    <source>
        <dbReference type="ARBA" id="ARBA00022679"/>
    </source>
</evidence>
<dbReference type="InterPro" id="IPR005881">
    <property type="entry name" value="Ser_O-AcTrfase"/>
</dbReference>
<accession>A0AAN7RC64</accession>
<dbReference type="GO" id="GO:0009001">
    <property type="term" value="F:serine O-acetyltransferase activity"/>
    <property type="evidence" value="ECO:0007669"/>
    <property type="project" value="UniProtKB-EC"/>
</dbReference>
<dbReference type="PANTHER" id="PTHR42811">
    <property type="entry name" value="SERINE ACETYLTRANSFERASE"/>
    <property type="match status" value="1"/>
</dbReference>
<dbReference type="CDD" id="cd03354">
    <property type="entry name" value="LbH_SAT"/>
    <property type="match status" value="1"/>
</dbReference>
<feature type="domain" description="Serine acetyltransferase N-terminal" evidence="7">
    <location>
        <begin position="77"/>
        <end position="182"/>
    </location>
</feature>
<organism evidence="8 9">
    <name type="scientific">Trapa natans</name>
    <name type="common">Water chestnut</name>
    <dbReference type="NCBI Taxonomy" id="22666"/>
    <lineage>
        <taxon>Eukaryota</taxon>
        <taxon>Viridiplantae</taxon>
        <taxon>Streptophyta</taxon>
        <taxon>Embryophyta</taxon>
        <taxon>Tracheophyta</taxon>
        <taxon>Spermatophyta</taxon>
        <taxon>Magnoliopsida</taxon>
        <taxon>eudicotyledons</taxon>
        <taxon>Gunneridae</taxon>
        <taxon>Pentapetalae</taxon>
        <taxon>rosids</taxon>
        <taxon>malvids</taxon>
        <taxon>Myrtales</taxon>
        <taxon>Lythraceae</taxon>
        <taxon>Trapa</taxon>
    </lineage>
</organism>
<protein>
    <recommendedName>
        <fullName evidence="3">serine O-acetyltransferase</fullName>
        <ecNumber evidence="3">2.3.1.30</ecNumber>
    </recommendedName>
</protein>
<evidence type="ECO:0000256" key="4">
    <source>
        <dbReference type="ARBA" id="ARBA00022605"/>
    </source>
</evidence>
<dbReference type="AlphaFoldDB" id="A0AAN7RC64"/>
<dbReference type="InterPro" id="IPR011004">
    <property type="entry name" value="Trimer_LpxA-like_sf"/>
</dbReference>
<name>A0AAN7RC64_TRANT</name>
<keyword evidence="4" id="KW-0028">Amino-acid biosynthesis</keyword>
<evidence type="ECO:0000256" key="2">
    <source>
        <dbReference type="ARBA" id="ARBA00007274"/>
    </source>
</evidence>
<comment type="caution">
    <text evidence="8">The sequence shown here is derived from an EMBL/GenBank/DDBJ whole genome shotgun (WGS) entry which is preliminary data.</text>
</comment>
<dbReference type="EC" id="2.3.1.30" evidence="3"/>
<dbReference type="InterPro" id="IPR045304">
    <property type="entry name" value="LbH_SAT"/>
</dbReference>
<dbReference type="SUPFAM" id="SSF51161">
    <property type="entry name" value="Trimeric LpxA-like enzymes"/>
    <property type="match status" value="1"/>
</dbReference>
<dbReference type="FunFam" id="2.160.10.10:FF:000002">
    <property type="entry name" value="Serine acetyltransferase"/>
    <property type="match status" value="1"/>
</dbReference>
<comment type="similarity">
    <text evidence="2">Belongs to the transferase hexapeptide repeat family.</text>
</comment>
<dbReference type="SMART" id="SM00971">
    <property type="entry name" value="SATase_N"/>
    <property type="match status" value="1"/>
</dbReference>
<keyword evidence="9" id="KW-1185">Reference proteome</keyword>
<evidence type="ECO:0000256" key="1">
    <source>
        <dbReference type="ARBA" id="ARBA00004876"/>
    </source>
</evidence>
<dbReference type="InterPro" id="IPR042122">
    <property type="entry name" value="Ser_AcTrfase_N_sf"/>
</dbReference>
<dbReference type="EMBL" id="JAXQNO010000007">
    <property type="protein sequence ID" value="KAK4795046.1"/>
    <property type="molecule type" value="Genomic_DNA"/>
</dbReference>
<evidence type="ECO:0000256" key="3">
    <source>
        <dbReference type="ARBA" id="ARBA00013266"/>
    </source>
</evidence>
<dbReference type="Gene3D" id="2.160.10.10">
    <property type="entry name" value="Hexapeptide repeat proteins"/>
    <property type="match status" value="1"/>
</dbReference>